<keyword evidence="2" id="KW-1133">Transmembrane helix</keyword>
<sequence length="321" mass="35445">MGKVGRFACIITPMALTLASLICFVMVMLGQTPWKGHSAPATALGRELYFVKADTANMTLDSQTILDNLPDGIEPNNDFLEALRGKAESKELKDFYQVGLFSYCEGDTDAEGKDKITYCSPRKFQFYFDPLKVWGMNGTSLQAALGDKYDDGMNVYKKVAGWMNWAFVIVIVLTPIEFIVGFFAIFSRWGSFVTTIISTAQTVFAIAAAATATATYGTLTGVFKTALEPYDIDIDMGSQMLSTLWLGVAFSIGSGFFWLISVCCCSGKSSHKKMVVEKTPYTYERVASPAFGGQQGHQMQQWPSSHKETPQTAYEPFRSRV</sequence>
<gene>
    <name evidence="3" type="ORF">yc1106_09658</name>
</gene>
<feature type="transmembrane region" description="Helical" evidence="2">
    <location>
        <begin position="162"/>
        <end position="186"/>
    </location>
</feature>
<dbReference type="Proteomes" id="UP001056012">
    <property type="component" value="Chromosome 8"/>
</dbReference>
<organism evidence="3 4">
    <name type="scientific">Curvularia clavata</name>
    <dbReference type="NCBI Taxonomy" id="95742"/>
    <lineage>
        <taxon>Eukaryota</taxon>
        <taxon>Fungi</taxon>
        <taxon>Dikarya</taxon>
        <taxon>Ascomycota</taxon>
        <taxon>Pezizomycotina</taxon>
        <taxon>Dothideomycetes</taxon>
        <taxon>Pleosporomycetidae</taxon>
        <taxon>Pleosporales</taxon>
        <taxon>Pleosporineae</taxon>
        <taxon>Pleosporaceae</taxon>
        <taxon>Curvularia</taxon>
    </lineage>
</organism>
<feature type="region of interest" description="Disordered" evidence="1">
    <location>
        <begin position="293"/>
        <end position="321"/>
    </location>
</feature>
<feature type="transmembrane region" description="Helical" evidence="2">
    <location>
        <begin position="7"/>
        <end position="29"/>
    </location>
</feature>
<dbReference type="InterPro" id="IPR009571">
    <property type="entry name" value="SUR7/Rim9-like_fungi"/>
</dbReference>
<proteinExistence type="predicted"/>
<dbReference type="AlphaFoldDB" id="A0A9Q8ZJ08"/>
<name>A0A9Q8ZJ08_CURCL</name>
<feature type="transmembrane region" description="Helical" evidence="2">
    <location>
        <begin position="198"/>
        <end position="223"/>
    </location>
</feature>
<dbReference type="Pfam" id="PF06687">
    <property type="entry name" value="SUR7"/>
    <property type="match status" value="1"/>
</dbReference>
<feature type="transmembrane region" description="Helical" evidence="2">
    <location>
        <begin position="243"/>
        <end position="264"/>
    </location>
</feature>
<evidence type="ECO:0000313" key="4">
    <source>
        <dbReference type="Proteomes" id="UP001056012"/>
    </source>
</evidence>
<reference evidence="3" key="1">
    <citation type="submission" date="2021-12" db="EMBL/GenBank/DDBJ databases">
        <title>Curvularia clavata genome.</title>
        <authorList>
            <person name="Cao Y."/>
        </authorList>
    </citation>
    <scope>NUCLEOTIDE SEQUENCE</scope>
    <source>
        <strain evidence="3">Yc1106</strain>
    </source>
</reference>
<dbReference type="InterPro" id="IPR052413">
    <property type="entry name" value="SUR7_domain"/>
</dbReference>
<dbReference type="VEuPathDB" id="FungiDB:yc1106_09658"/>
<accession>A0A9Q8ZJ08</accession>
<dbReference type="PANTHER" id="PTHR28019">
    <property type="entry name" value="CELL MEMBRANE PROTEIN YLR413W-RELATED"/>
    <property type="match status" value="1"/>
</dbReference>
<protein>
    <recommendedName>
        <fullName evidence="5">Integral membrane protein</fullName>
    </recommendedName>
</protein>
<evidence type="ECO:0000256" key="1">
    <source>
        <dbReference type="SAM" id="MobiDB-lite"/>
    </source>
</evidence>
<dbReference type="PANTHER" id="PTHR28019:SF3">
    <property type="entry name" value="INTEGRAL MEMBRANE PROTEIN (AFU_ORTHOLOGUE AFUA_6G07470)"/>
    <property type="match status" value="1"/>
</dbReference>
<evidence type="ECO:0008006" key="5">
    <source>
        <dbReference type="Google" id="ProtNLM"/>
    </source>
</evidence>
<dbReference type="GO" id="GO:0031505">
    <property type="term" value="P:fungal-type cell wall organization"/>
    <property type="evidence" value="ECO:0007669"/>
    <property type="project" value="TreeGrafter"/>
</dbReference>
<keyword evidence="4" id="KW-1185">Reference proteome</keyword>
<dbReference type="GO" id="GO:0005886">
    <property type="term" value="C:plasma membrane"/>
    <property type="evidence" value="ECO:0007669"/>
    <property type="project" value="InterPro"/>
</dbReference>
<evidence type="ECO:0000256" key="2">
    <source>
        <dbReference type="SAM" id="Phobius"/>
    </source>
</evidence>
<keyword evidence="2" id="KW-0812">Transmembrane</keyword>
<evidence type="ECO:0000313" key="3">
    <source>
        <dbReference type="EMBL" id="USP82384.1"/>
    </source>
</evidence>
<keyword evidence="2" id="KW-0472">Membrane</keyword>
<dbReference type="GO" id="GO:0051285">
    <property type="term" value="C:cell cortex of cell tip"/>
    <property type="evidence" value="ECO:0007669"/>
    <property type="project" value="TreeGrafter"/>
</dbReference>
<dbReference type="OrthoDB" id="4480814at2759"/>
<dbReference type="EMBL" id="CP089281">
    <property type="protein sequence ID" value="USP82384.1"/>
    <property type="molecule type" value="Genomic_DNA"/>
</dbReference>